<dbReference type="Pfam" id="PF00593">
    <property type="entry name" value="TonB_dep_Rec_b-barrel"/>
    <property type="match status" value="1"/>
</dbReference>
<evidence type="ECO:0000259" key="14">
    <source>
        <dbReference type="Pfam" id="PF07715"/>
    </source>
</evidence>
<keyword evidence="4 10" id="KW-0812">Transmembrane</keyword>
<comment type="subcellular location">
    <subcellularLocation>
        <location evidence="1 10">Cell outer membrane</location>
        <topology evidence="1 10">Multi-pass membrane protein</topology>
    </subcellularLocation>
</comment>
<dbReference type="SUPFAM" id="SSF56935">
    <property type="entry name" value="Porins"/>
    <property type="match status" value="1"/>
</dbReference>
<proteinExistence type="inferred from homology"/>
<feature type="chain" id="PRO_5027769396" evidence="12">
    <location>
        <begin position="35"/>
        <end position="736"/>
    </location>
</feature>
<comment type="caution">
    <text evidence="15">The sequence shown here is derived from an EMBL/GenBank/DDBJ whole genome shotgun (WGS) entry which is preliminary data.</text>
</comment>
<evidence type="ECO:0000313" key="15">
    <source>
        <dbReference type="EMBL" id="HEN14807.1"/>
    </source>
</evidence>
<keyword evidence="9 10" id="KW-0998">Cell outer membrane</keyword>
<evidence type="ECO:0000256" key="1">
    <source>
        <dbReference type="ARBA" id="ARBA00004571"/>
    </source>
</evidence>
<dbReference type="InterPro" id="IPR000531">
    <property type="entry name" value="Beta-barrel_TonB"/>
</dbReference>
<name>A0A7C2JZQ5_9PLAN</name>
<dbReference type="PANTHER" id="PTHR30069:SF29">
    <property type="entry name" value="HEMOGLOBIN AND HEMOGLOBIN-HAPTOGLOBIN-BINDING PROTEIN 1-RELATED"/>
    <property type="match status" value="1"/>
</dbReference>
<dbReference type="Gene3D" id="2.170.130.10">
    <property type="entry name" value="TonB-dependent receptor, plug domain"/>
    <property type="match status" value="1"/>
</dbReference>
<evidence type="ECO:0000256" key="10">
    <source>
        <dbReference type="PROSITE-ProRule" id="PRU01360"/>
    </source>
</evidence>
<dbReference type="Gene3D" id="2.40.170.20">
    <property type="entry name" value="TonB-dependent receptor, beta-barrel domain"/>
    <property type="match status" value="1"/>
</dbReference>
<dbReference type="EMBL" id="DSOK01000150">
    <property type="protein sequence ID" value="HEN14807.1"/>
    <property type="molecule type" value="Genomic_DNA"/>
</dbReference>
<sequence length="736" mass="81036">MASQQRAGSGNRSRRLCRLAYACCLLWGAGQALLAQDDPWLPASLVDQSELLRPAGLMDSPGLVVRGQTPAEAPADLLQGLEAVANTPAEETVFNETVTSLTLSPSTVGKTPAAVFVIDQEMIRRSGAQTVPDLLRMVPGVHVGIGNGLAPNVTIRGVGASNRLPFSTRILVLIDGRSIYEPTSGGVSWIRNDLVLQDIERIEVIRGPGATVWGANAVNGVINIVTKSAEDTQGTLAQGLGGSYYHSITVLRHGAKVGDDAYLRVYGKFRDFDDQFRDPTDAANSIPFPGSPANDSFHDFQAGFRYDNQLNEDDQLSVQGRIAGLPAGDATTVPGPSNVLVAPLPAGYFVGSVQSSWTRTFDTDSDLKLLAIYDRADAALSFGQFTRDSYILDAAYRWRWRERHRLLAGAQFRLDRDTIADINYTTFDIHFDPASRTYNVVSWLIQDDIELVPDDLSLLIGTKMEVNPFTGFEIQPSARLLKTLDDQRVAWAAVSRAIRRPNRIDEHNDSNTHLPLLPAFQLSQVLGNPNLKADAAVSFELGYRAEPVDWFSWDVATFCTLYSDLPTYPSRINGLPVETQVINGGSAESYGAEWSATVDMTETWKITGAYSLLAVFAHVDQPPQGVNNPIDERFLYEGGSPNNMVYLRSSWSPSKSWDVDLIGRYVDKVAYGSIPPYIETDLRLAWRPRERLELAVMGLNLLDSSHAEYETREFVAFNPIRTQVPRSVYGSITYSY</sequence>
<dbReference type="PROSITE" id="PS52016">
    <property type="entry name" value="TONB_DEPENDENT_REC_3"/>
    <property type="match status" value="1"/>
</dbReference>
<evidence type="ECO:0000259" key="13">
    <source>
        <dbReference type="Pfam" id="PF00593"/>
    </source>
</evidence>
<evidence type="ECO:0000256" key="7">
    <source>
        <dbReference type="ARBA" id="ARBA00023136"/>
    </source>
</evidence>
<keyword evidence="3 10" id="KW-1134">Transmembrane beta strand</keyword>
<evidence type="ECO:0000256" key="9">
    <source>
        <dbReference type="ARBA" id="ARBA00023237"/>
    </source>
</evidence>
<accession>A0A7C2JZQ5</accession>
<dbReference type="InterPro" id="IPR037066">
    <property type="entry name" value="Plug_dom_sf"/>
</dbReference>
<dbReference type="CDD" id="cd01347">
    <property type="entry name" value="ligand_gated_channel"/>
    <property type="match status" value="1"/>
</dbReference>
<keyword evidence="5 12" id="KW-0732">Signal</keyword>
<feature type="domain" description="TonB-dependent receptor plug" evidence="14">
    <location>
        <begin position="110"/>
        <end position="221"/>
    </location>
</feature>
<evidence type="ECO:0000256" key="3">
    <source>
        <dbReference type="ARBA" id="ARBA00022452"/>
    </source>
</evidence>
<dbReference type="AlphaFoldDB" id="A0A7C2JZQ5"/>
<keyword evidence="7 10" id="KW-0472">Membrane</keyword>
<reference evidence="15" key="1">
    <citation type="journal article" date="2020" name="mSystems">
        <title>Genome- and Community-Level Interaction Insights into Carbon Utilization and Element Cycling Functions of Hydrothermarchaeota in Hydrothermal Sediment.</title>
        <authorList>
            <person name="Zhou Z."/>
            <person name="Liu Y."/>
            <person name="Xu W."/>
            <person name="Pan J."/>
            <person name="Luo Z.H."/>
            <person name="Li M."/>
        </authorList>
    </citation>
    <scope>NUCLEOTIDE SEQUENCE [LARGE SCALE GENOMIC DNA]</scope>
    <source>
        <strain evidence="15">SpSt-339</strain>
    </source>
</reference>
<protein>
    <submittedName>
        <fullName evidence="15">TonB-dependent receptor</fullName>
    </submittedName>
</protein>
<dbReference type="InterPro" id="IPR039426">
    <property type="entry name" value="TonB-dep_rcpt-like"/>
</dbReference>
<evidence type="ECO:0000256" key="8">
    <source>
        <dbReference type="ARBA" id="ARBA00023170"/>
    </source>
</evidence>
<evidence type="ECO:0000256" key="12">
    <source>
        <dbReference type="SAM" id="SignalP"/>
    </source>
</evidence>
<dbReference type="GO" id="GO:0015344">
    <property type="term" value="F:siderophore uptake transmembrane transporter activity"/>
    <property type="evidence" value="ECO:0007669"/>
    <property type="project" value="TreeGrafter"/>
</dbReference>
<feature type="signal peptide" evidence="12">
    <location>
        <begin position="1"/>
        <end position="34"/>
    </location>
</feature>
<dbReference type="InterPro" id="IPR036942">
    <property type="entry name" value="Beta-barrel_TonB_sf"/>
</dbReference>
<keyword evidence="8 15" id="KW-0675">Receptor</keyword>
<evidence type="ECO:0000256" key="5">
    <source>
        <dbReference type="ARBA" id="ARBA00022729"/>
    </source>
</evidence>
<organism evidence="15">
    <name type="scientific">Schlesneria paludicola</name>
    <dbReference type="NCBI Taxonomy" id="360056"/>
    <lineage>
        <taxon>Bacteria</taxon>
        <taxon>Pseudomonadati</taxon>
        <taxon>Planctomycetota</taxon>
        <taxon>Planctomycetia</taxon>
        <taxon>Planctomycetales</taxon>
        <taxon>Planctomycetaceae</taxon>
        <taxon>Schlesneria</taxon>
    </lineage>
</organism>
<evidence type="ECO:0000256" key="2">
    <source>
        <dbReference type="ARBA" id="ARBA00022448"/>
    </source>
</evidence>
<dbReference type="InterPro" id="IPR012910">
    <property type="entry name" value="Plug_dom"/>
</dbReference>
<dbReference type="GO" id="GO:0009279">
    <property type="term" value="C:cell outer membrane"/>
    <property type="evidence" value="ECO:0007669"/>
    <property type="project" value="UniProtKB-SubCell"/>
</dbReference>
<keyword evidence="6 11" id="KW-0798">TonB box</keyword>
<dbReference type="GO" id="GO:0044718">
    <property type="term" value="P:siderophore transmembrane transport"/>
    <property type="evidence" value="ECO:0007669"/>
    <property type="project" value="TreeGrafter"/>
</dbReference>
<comment type="similarity">
    <text evidence="10 11">Belongs to the TonB-dependent receptor family.</text>
</comment>
<dbReference type="Pfam" id="PF07715">
    <property type="entry name" value="Plug"/>
    <property type="match status" value="1"/>
</dbReference>
<gene>
    <name evidence="15" type="ORF">ENQ76_04970</name>
</gene>
<evidence type="ECO:0000256" key="4">
    <source>
        <dbReference type="ARBA" id="ARBA00022692"/>
    </source>
</evidence>
<dbReference type="PANTHER" id="PTHR30069">
    <property type="entry name" value="TONB-DEPENDENT OUTER MEMBRANE RECEPTOR"/>
    <property type="match status" value="1"/>
</dbReference>
<keyword evidence="2 10" id="KW-0813">Transport</keyword>
<feature type="domain" description="TonB-dependent receptor-like beta-barrel" evidence="13">
    <location>
        <begin position="257"/>
        <end position="701"/>
    </location>
</feature>
<evidence type="ECO:0000256" key="6">
    <source>
        <dbReference type="ARBA" id="ARBA00023077"/>
    </source>
</evidence>
<evidence type="ECO:0000256" key="11">
    <source>
        <dbReference type="RuleBase" id="RU003357"/>
    </source>
</evidence>